<dbReference type="GO" id="GO:0017059">
    <property type="term" value="C:serine palmitoyltransferase complex"/>
    <property type="evidence" value="ECO:0007669"/>
    <property type="project" value="TreeGrafter"/>
</dbReference>
<feature type="transmembrane region" description="Helical" evidence="19">
    <location>
        <begin position="20"/>
        <end position="38"/>
    </location>
</feature>
<keyword evidence="11 18" id="KW-0663">Pyridoxal phosphate</keyword>
<evidence type="ECO:0000256" key="10">
    <source>
        <dbReference type="ARBA" id="ARBA00022824"/>
    </source>
</evidence>
<comment type="pathway">
    <text evidence="5">Sphingolipid metabolism.</text>
</comment>
<dbReference type="InterPro" id="IPR015421">
    <property type="entry name" value="PyrdxlP-dep_Trfase_major"/>
</dbReference>
<comment type="cofactor">
    <cofactor evidence="1 18">
        <name>pyridoxal 5'-phosphate</name>
        <dbReference type="ChEBI" id="CHEBI:597326"/>
    </cofactor>
</comment>
<protein>
    <recommendedName>
        <fullName evidence="7">serine C-palmitoyltransferase</fullName>
        <ecNumber evidence="7">2.3.1.50</ecNumber>
    </recommendedName>
</protein>
<dbReference type="STRING" id="6183.A0A5K4EGT1"/>
<dbReference type="FunCoup" id="A0A5K4EGT1">
    <property type="interactions" value="921"/>
</dbReference>
<feature type="domain" description="Aminotransferase class I/classII large" evidence="20">
    <location>
        <begin position="122"/>
        <end position="481"/>
    </location>
</feature>
<dbReference type="PANTHER" id="PTHR13693">
    <property type="entry name" value="CLASS II AMINOTRANSFERASE/8-AMINO-7-OXONONANOATE SYNTHASE"/>
    <property type="match status" value="1"/>
</dbReference>
<dbReference type="GO" id="GO:0005783">
    <property type="term" value="C:endoplasmic reticulum"/>
    <property type="evidence" value="ECO:0007669"/>
    <property type="project" value="UniProtKB-SubCell"/>
</dbReference>
<evidence type="ECO:0000256" key="8">
    <source>
        <dbReference type="ARBA" id="ARBA00022679"/>
    </source>
</evidence>
<dbReference type="Proteomes" id="UP000008854">
    <property type="component" value="Unassembled WGS sequence"/>
</dbReference>
<evidence type="ECO:0000256" key="14">
    <source>
        <dbReference type="ARBA" id="ARBA00023098"/>
    </source>
</evidence>
<evidence type="ECO:0000256" key="15">
    <source>
        <dbReference type="ARBA" id="ARBA00023136"/>
    </source>
</evidence>
<dbReference type="Gene3D" id="3.90.1150.10">
    <property type="entry name" value="Aspartate Aminotransferase, domain 1"/>
    <property type="match status" value="1"/>
</dbReference>
<keyword evidence="10" id="KW-0256">Endoplasmic reticulum</keyword>
<dbReference type="CDD" id="cd06454">
    <property type="entry name" value="KBL_like"/>
    <property type="match status" value="1"/>
</dbReference>
<dbReference type="GO" id="GO:0030170">
    <property type="term" value="F:pyridoxal phosphate binding"/>
    <property type="evidence" value="ECO:0007669"/>
    <property type="project" value="InterPro"/>
</dbReference>
<dbReference type="Pfam" id="PF00155">
    <property type="entry name" value="Aminotran_1_2"/>
    <property type="match status" value="1"/>
</dbReference>
<keyword evidence="16" id="KW-0012">Acyltransferase</keyword>
<proteinExistence type="inferred from homology"/>
<dbReference type="InterPro" id="IPR004839">
    <property type="entry name" value="Aminotransferase_I/II_large"/>
</dbReference>
<dbReference type="InterPro" id="IPR001917">
    <property type="entry name" value="Aminotrans_II_pyridoxalP_BS"/>
</dbReference>
<dbReference type="InterPro" id="IPR050087">
    <property type="entry name" value="AON_synthase_class-II"/>
</dbReference>
<comment type="subcellular location">
    <subcellularLocation>
        <location evidence="2">Endoplasmic reticulum</location>
    </subcellularLocation>
    <subcellularLocation>
        <location evidence="3">Membrane</location>
    </subcellularLocation>
</comment>
<dbReference type="InterPro" id="IPR015422">
    <property type="entry name" value="PyrdxlP-dep_Trfase_small"/>
</dbReference>
<evidence type="ECO:0000256" key="16">
    <source>
        <dbReference type="ARBA" id="ARBA00023315"/>
    </source>
</evidence>
<evidence type="ECO:0000256" key="4">
    <source>
        <dbReference type="ARBA" id="ARBA00004760"/>
    </source>
</evidence>
<evidence type="ECO:0000313" key="21">
    <source>
        <dbReference type="Proteomes" id="UP000008854"/>
    </source>
</evidence>
<evidence type="ECO:0000256" key="17">
    <source>
        <dbReference type="ARBA" id="ARBA00048528"/>
    </source>
</evidence>
<dbReference type="FunFam" id="3.40.640.10:FF:000047">
    <property type="entry name" value="serine palmitoyltransferase 2 isoform X1"/>
    <property type="match status" value="1"/>
</dbReference>
<evidence type="ECO:0000256" key="2">
    <source>
        <dbReference type="ARBA" id="ARBA00004240"/>
    </source>
</evidence>
<comment type="catalytic activity">
    <reaction evidence="17">
        <text>L-serine + hexadecanoyl-CoA + H(+) = 3-oxosphinganine + CO2 + CoA</text>
        <dbReference type="Rhea" id="RHEA:14761"/>
        <dbReference type="ChEBI" id="CHEBI:15378"/>
        <dbReference type="ChEBI" id="CHEBI:16526"/>
        <dbReference type="ChEBI" id="CHEBI:33384"/>
        <dbReference type="ChEBI" id="CHEBI:57287"/>
        <dbReference type="ChEBI" id="CHEBI:57379"/>
        <dbReference type="ChEBI" id="CHEBI:58299"/>
        <dbReference type="EC" id="2.3.1.50"/>
    </reaction>
</comment>
<keyword evidence="9 19" id="KW-0812">Transmembrane</keyword>
<evidence type="ECO:0000259" key="20">
    <source>
        <dbReference type="Pfam" id="PF00155"/>
    </source>
</evidence>
<evidence type="ECO:0000256" key="9">
    <source>
        <dbReference type="ARBA" id="ARBA00022692"/>
    </source>
</evidence>
<reference evidence="22" key="2">
    <citation type="submission" date="2019-11" db="UniProtKB">
        <authorList>
            <consortium name="WormBaseParasite"/>
        </authorList>
    </citation>
    <scope>IDENTIFICATION</scope>
    <source>
        <strain evidence="22">Puerto Rican</strain>
    </source>
</reference>
<dbReference type="GO" id="GO:0016020">
    <property type="term" value="C:membrane"/>
    <property type="evidence" value="ECO:0007669"/>
    <property type="project" value="UniProtKB-SubCell"/>
</dbReference>
<comment type="similarity">
    <text evidence="6 18">Belongs to the class-II pyridoxal-phosphate-dependent aminotransferase family.</text>
</comment>
<evidence type="ECO:0000256" key="11">
    <source>
        <dbReference type="ARBA" id="ARBA00022898"/>
    </source>
</evidence>
<dbReference type="PANTHER" id="PTHR13693:SF3">
    <property type="entry name" value="LD36009P"/>
    <property type="match status" value="1"/>
</dbReference>
<evidence type="ECO:0000256" key="13">
    <source>
        <dbReference type="ARBA" id="ARBA00022989"/>
    </source>
</evidence>
<sequence>MRNFRRPRTGEEFYESFEGAPLSTAVLTYFSFLILNILGRLQDFLRFIHVLENHSVTEISHTKSFVPLYSSYEAFYTRNLYRRAQDCWNRPICSAPGSEIVIMDRKSSDYGWTLNFTGTKSKVLNLGSYNYLGFGDPIGPCTNATEEATRKFGVGVASSRQEAGSLKLHKELEDLVAEFVGQEAAIVFSMGFSTNSLNLPCLVDKDCCVVSDELNHTSLVLGCRLTGATVRRFKHNDMEDLERVLQDSVVYGRPRTHRPYKKILVVVEGIYSMEGSILHLPEVIALKKKYNAYLYLDEAHSIGALGQMGRGVADYFGVDPRDIDISMGTFTKSFGSSGGYLAGNRKLIDYLRSVSYNAVYGCSMPAPIAQQIISSIRIIMGKDIPGEGERRLKCLAENIRYFRARLHEMRLIVYGNRDSPVVPVIVCMPAKLVTFSRRCLELGLGTVVVGFPATTLLLSRVRFCISSAHTRELLDRALNIIDQVAEELGIRYSKQPIPEWAKEVLYKDKSHRYTNGFLRDIEPSVNKLLKKSALTDSVSNSTSLRKRCLKRDTNEKCGINTHF</sequence>
<dbReference type="WBParaSite" id="Smp_079380.2">
    <property type="protein sequence ID" value="Smp_079380.2"/>
    <property type="gene ID" value="Smp_079380"/>
</dbReference>
<dbReference type="InParanoid" id="A0A5K4EGT1"/>
<evidence type="ECO:0000256" key="1">
    <source>
        <dbReference type="ARBA" id="ARBA00001933"/>
    </source>
</evidence>
<keyword evidence="21" id="KW-1185">Reference proteome</keyword>
<keyword evidence="14" id="KW-0443">Lipid metabolism</keyword>
<reference evidence="21" key="1">
    <citation type="journal article" date="2012" name="PLoS Negl. Trop. Dis.">
        <title>A systematically improved high quality genome and transcriptome of the human blood fluke Schistosoma mansoni.</title>
        <authorList>
            <person name="Protasio A.V."/>
            <person name="Tsai I.J."/>
            <person name="Babbage A."/>
            <person name="Nichol S."/>
            <person name="Hunt M."/>
            <person name="Aslett M.A."/>
            <person name="De Silva N."/>
            <person name="Velarde G.S."/>
            <person name="Anderson T.J."/>
            <person name="Clark R.C."/>
            <person name="Davidson C."/>
            <person name="Dillon G.P."/>
            <person name="Holroyd N.E."/>
            <person name="LoVerde P.T."/>
            <person name="Lloyd C."/>
            <person name="McQuillan J."/>
            <person name="Oliveira G."/>
            <person name="Otto T.D."/>
            <person name="Parker-Manuel S.J."/>
            <person name="Quail M.A."/>
            <person name="Wilson R.A."/>
            <person name="Zerlotini A."/>
            <person name="Dunne D.W."/>
            <person name="Berriman M."/>
        </authorList>
    </citation>
    <scope>NUCLEOTIDE SEQUENCE [LARGE SCALE GENOMIC DNA]</scope>
    <source>
        <strain evidence="21">Puerto Rican</strain>
    </source>
</reference>
<evidence type="ECO:0000256" key="5">
    <source>
        <dbReference type="ARBA" id="ARBA00004991"/>
    </source>
</evidence>
<dbReference type="ExpressionAtlas" id="A0A5K4EGT1">
    <property type="expression patterns" value="baseline"/>
</dbReference>
<evidence type="ECO:0000256" key="3">
    <source>
        <dbReference type="ARBA" id="ARBA00004370"/>
    </source>
</evidence>
<organism evidence="21 22">
    <name type="scientific">Schistosoma mansoni</name>
    <name type="common">Blood fluke</name>
    <dbReference type="NCBI Taxonomy" id="6183"/>
    <lineage>
        <taxon>Eukaryota</taxon>
        <taxon>Metazoa</taxon>
        <taxon>Spiralia</taxon>
        <taxon>Lophotrochozoa</taxon>
        <taxon>Platyhelminthes</taxon>
        <taxon>Trematoda</taxon>
        <taxon>Digenea</taxon>
        <taxon>Strigeidida</taxon>
        <taxon>Schistosomatoidea</taxon>
        <taxon>Schistosomatidae</taxon>
        <taxon>Schistosoma</taxon>
    </lineage>
</organism>
<keyword evidence="13 19" id="KW-1133">Transmembrane helix</keyword>
<dbReference type="PROSITE" id="PS00599">
    <property type="entry name" value="AA_TRANSFER_CLASS_2"/>
    <property type="match status" value="1"/>
</dbReference>
<dbReference type="GO" id="GO:0004758">
    <property type="term" value="F:serine C-palmitoyltransferase activity"/>
    <property type="evidence" value="ECO:0007669"/>
    <property type="project" value="UniProtKB-EC"/>
</dbReference>
<evidence type="ECO:0000256" key="6">
    <source>
        <dbReference type="ARBA" id="ARBA00008392"/>
    </source>
</evidence>
<dbReference type="GO" id="GO:0046512">
    <property type="term" value="P:sphingosine biosynthetic process"/>
    <property type="evidence" value="ECO:0007669"/>
    <property type="project" value="TreeGrafter"/>
</dbReference>
<keyword evidence="12" id="KW-0746">Sphingolipid metabolism</keyword>
<evidence type="ECO:0000256" key="7">
    <source>
        <dbReference type="ARBA" id="ARBA00013220"/>
    </source>
</evidence>
<evidence type="ECO:0000256" key="19">
    <source>
        <dbReference type="SAM" id="Phobius"/>
    </source>
</evidence>
<accession>A0A5K4EGT1</accession>
<keyword evidence="8" id="KW-0808">Transferase</keyword>
<dbReference type="InterPro" id="IPR015424">
    <property type="entry name" value="PyrdxlP-dep_Trfase"/>
</dbReference>
<comment type="pathway">
    <text evidence="4">Lipid metabolism; sphingolipid metabolism.</text>
</comment>
<evidence type="ECO:0000256" key="12">
    <source>
        <dbReference type="ARBA" id="ARBA00022919"/>
    </source>
</evidence>
<dbReference type="AlphaFoldDB" id="A0A5K4EGT1"/>
<dbReference type="GO" id="GO:0046513">
    <property type="term" value="P:ceramide biosynthetic process"/>
    <property type="evidence" value="ECO:0007669"/>
    <property type="project" value="TreeGrafter"/>
</dbReference>
<keyword evidence="15 19" id="KW-0472">Membrane</keyword>
<name>A0A5K4EGT1_SCHMA</name>
<dbReference type="SUPFAM" id="SSF53383">
    <property type="entry name" value="PLP-dependent transferases"/>
    <property type="match status" value="1"/>
</dbReference>
<dbReference type="EC" id="2.3.1.50" evidence="7"/>
<evidence type="ECO:0000256" key="18">
    <source>
        <dbReference type="RuleBase" id="RU003693"/>
    </source>
</evidence>
<dbReference type="Gene3D" id="3.40.640.10">
    <property type="entry name" value="Type I PLP-dependent aspartate aminotransferase-like (Major domain)"/>
    <property type="match status" value="1"/>
</dbReference>
<evidence type="ECO:0000313" key="22">
    <source>
        <dbReference type="WBParaSite" id="Smp_079380.2"/>
    </source>
</evidence>